<dbReference type="RefSeq" id="WP_209643568.1">
    <property type="nucleotide sequence ID" value="NZ_JAGINW010000001.1"/>
</dbReference>
<proteinExistence type="predicted"/>
<organism evidence="1 2">
    <name type="scientific">Kibdelosporangium banguiense</name>
    <dbReference type="NCBI Taxonomy" id="1365924"/>
    <lineage>
        <taxon>Bacteria</taxon>
        <taxon>Bacillati</taxon>
        <taxon>Actinomycetota</taxon>
        <taxon>Actinomycetes</taxon>
        <taxon>Pseudonocardiales</taxon>
        <taxon>Pseudonocardiaceae</taxon>
        <taxon>Kibdelosporangium</taxon>
    </lineage>
</organism>
<dbReference type="EMBL" id="JAGINW010000001">
    <property type="protein sequence ID" value="MBP2326511.1"/>
    <property type="molecule type" value="Genomic_DNA"/>
</dbReference>
<accession>A0ABS4TQ25</accession>
<keyword evidence="2" id="KW-1185">Reference proteome</keyword>
<evidence type="ECO:0008006" key="3">
    <source>
        <dbReference type="Google" id="ProtNLM"/>
    </source>
</evidence>
<dbReference type="Proteomes" id="UP001519332">
    <property type="component" value="Unassembled WGS sequence"/>
</dbReference>
<protein>
    <recommendedName>
        <fullName evidence="3">Leucine-rich repeat domain-containing protein</fullName>
    </recommendedName>
</protein>
<comment type="caution">
    <text evidence="1">The sequence shown here is derived from an EMBL/GenBank/DDBJ whole genome shotgun (WGS) entry which is preliminary data.</text>
</comment>
<name>A0ABS4TQ25_9PSEU</name>
<evidence type="ECO:0000313" key="1">
    <source>
        <dbReference type="EMBL" id="MBP2326511.1"/>
    </source>
</evidence>
<gene>
    <name evidence="1" type="ORF">JOF56_006896</name>
</gene>
<sequence length="175" mass="19475">MNKMIGSRDLADVMPSIDEAVQQLYLNDAESLDLRALSATPYVRELSINRAGTVRLWLPPRLEILSLEATQADLSILEGNRTLWDLTLKGLDVSVDHLAALPALIRLDVSDASVDNVEALTDLDIRVLVLNSEQWQRLRASGRLPKRLAGAMWAGHAMLEDATEWATWLRSHIPS</sequence>
<evidence type="ECO:0000313" key="2">
    <source>
        <dbReference type="Proteomes" id="UP001519332"/>
    </source>
</evidence>
<reference evidence="1 2" key="1">
    <citation type="submission" date="2021-03" db="EMBL/GenBank/DDBJ databases">
        <title>Sequencing the genomes of 1000 actinobacteria strains.</title>
        <authorList>
            <person name="Klenk H.-P."/>
        </authorList>
    </citation>
    <scope>NUCLEOTIDE SEQUENCE [LARGE SCALE GENOMIC DNA]</scope>
    <source>
        <strain evidence="1 2">DSM 46670</strain>
    </source>
</reference>